<feature type="transmembrane region" description="Helical" evidence="2">
    <location>
        <begin position="159"/>
        <end position="184"/>
    </location>
</feature>
<accession>A0AAV5TIG9</accession>
<sequence>IGLILHGVVGILCRVVILYYQEFGRRSQGAIDCLTVASFVRDMLFAYGTTVTFMIAIDRFIATHYWSWYERQSRSTLNVAILLLLFAEAFTVTTACFSIFRVYALLTHYLVLGAMLTFGTVCFLSVYRHNTILSERYRMKVGLTDYSVSRTYQIKENIVLYKIAHATVLFVTPAFILFGFYYSTETFSCLDLPRQLAIAIFDLWIAIYVVIIEWRLVTADERFERGLRTVWGFRWLQKQADQKPPKNSISTIDNGDFYFTQFNRDWKQVMMDPVSTLIANSDDVDELLEFMLYDFLHEPSLNASINLTIEDAEQ</sequence>
<dbReference type="EMBL" id="BTSX01000004">
    <property type="protein sequence ID" value="GMS94043.1"/>
    <property type="molecule type" value="Genomic_DNA"/>
</dbReference>
<protein>
    <recommendedName>
        <fullName evidence="5">G protein-coupled receptor</fullName>
    </recommendedName>
</protein>
<dbReference type="GO" id="GO:0007606">
    <property type="term" value="P:sensory perception of chemical stimulus"/>
    <property type="evidence" value="ECO:0007669"/>
    <property type="project" value="InterPro"/>
</dbReference>
<keyword evidence="4" id="KW-1185">Reference proteome</keyword>
<gene>
    <name evidence="3" type="ORF">PENTCL1PPCAC_16218</name>
</gene>
<evidence type="ECO:0000313" key="3">
    <source>
        <dbReference type="EMBL" id="GMS94043.1"/>
    </source>
</evidence>
<dbReference type="GO" id="GO:0016020">
    <property type="term" value="C:membrane"/>
    <property type="evidence" value="ECO:0007669"/>
    <property type="project" value="InterPro"/>
</dbReference>
<evidence type="ECO:0000256" key="2">
    <source>
        <dbReference type="SAM" id="Phobius"/>
    </source>
</evidence>
<dbReference type="PANTHER" id="PTHR47521:SF7">
    <property type="entry name" value="SERPENTINE RECEPTOR CLASS EPSILON-6"/>
    <property type="match status" value="1"/>
</dbReference>
<proteinExistence type="inferred from homology"/>
<feature type="transmembrane region" description="Helical" evidence="2">
    <location>
        <begin position="79"/>
        <end position="100"/>
    </location>
</feature>
<organism evidence="3 4">
    <name type="scientific">Pristionchus entomophagus</name>
    <dbReference type="NCBI Taxonomy" id="358040"/>
    <lineage>
        <taxon>Eukaryota</taxon>
        <taxon>Metazoa</taxon>
        <taxon>Ecdysozoa</taxon>
        <taxon>Nematoda</taxon>
        <taxon>Chromadorea</taxon>
        <taxon>Rhabditida</taxon>
        <taxon>Rhabditina</taxon>
        <taxon>Diplogasteromorpha</taxon>
        <taxon>Diplogasteroidea</taxon>
        <taxon>Neodiplogasteridae</taxon>
        <taxon>Pristionchus</taxon>
    </lineage>
</organism>
<feature type="transmembrane region" description="Helical" evidence="2">
    <location>
        <begin position="44"/>
        <end position="67"/>
    </location>
</feature>
<feature type="non-terminal residue" evidence="3">
    <location>
        <position position="1"/>
    </location>
</feature>
<keyword evidence="2" id="KW-0812">Transmembrane</keyword>
<keyword evidence="2" id="KW-1133">Transmembrane helix</keyword>
<comment type="similarity">
    <text evidence="1">Belongs to the nematode receptor-like protein sre family.</text>
</comment>
<evidence type="ECO:0000256" key="1">
    <source>
        <dbReference type="ARBA" id="ARBA00006803"/>
    </source>
</evidence>
<feature type="transmembrane region" description="Helical" evidence="2">
    <location>
        <begin position="196"/>
        <end position="217"/>
    </location>
</feature>
<reference evidence="3" key="1">
    <citation type="submission" date="2023-10" db="EMBL/GenBank/DDBJ databases">
        <title>Genome assembly of Pristionchus species.</title>
        <authorList>
            <person name="Yoshida K."/>
            <person name="Sommer R.J."/>
        </authorList>
    </citation>
    <scope>NUCLEOTIDE SEQUENCE</scope>
    <source>
        <strain evidence="3">RS0144</strain>
    </source>
</reference>
<dbReference type="InterPro" id="IPR004151">
    <property type="entry name" value="7TM_GPCR_serpentine_rcpt_Sre"/>
</dbReference>
<dbReference type="Pfam" id="PF03125">
    <property type="entry name" value="Sre"/>
    <property type="match status" value="1"/>
</dbReference>
<dbReference type="AlphaFoldDB" id="A0AAV5TIG9"/>
<dbReference type="InterPro" id="IPR052860">
    <property type="entry name" value="NRL-GPCR1"/>
</dbReference>
<comment type="caution">
    <text evidence="3">The sequence shown here is derived from an EMBL/GenBank/DDBJ whole genome shotgun (WGS) entry which is preliminary data.</text>
</comment>
<dbReference type="PANTHER" id="PTHR47521">
    <property type="entry name" value="SERPENTINE RECEPTOR, CLASS E (EPSILON)-RELATED"/>
    <property type="match status" value="1"/>
</dbReference>
<name>A0AAV5TIG9_9BILA</name>
<evidence type="ECO:0000313" key="4">
    <source>
        <dbReference type="Proteomes" id="UP001432027"/>
    </source>
</evidence>
<evidence type="ECO:0008006" key="5">
    <source>
        <dbReference type="Google" id="ProtNLM"/>
    </source>
</evidence>
<dbReference type="Proteomes" id="UP001432027">
    <property type="component" value="Unassembled WGS sequence"/>
</dbReference>
<feature type="transmembrane region" description="Helical" evidence="2">
    <location>
        <begin position="106"/>
        <end position="127"/>
    </location>
</feature>
<feature type="non-terminal residue" evidence="3">
    <location>
        <position position="314"/>
    </location>
</feature>
<keyword evidence="2" id="KW-0472">Membrane</keyword>